<dbReference type="PANTHER" id="PTHR43792">
    <property type="entry name" value="GNAT FAMILY, PUTATIVE (AFU_ORTHOLOGUE AFUA_3G00765)-RELATED-RELATED"/>
    <property type="match status" value="1"/>
</dbReference>
<evidence type="ECO:0000313" key="3">
    <source>
        <dbReference type="Proteomes" id="UP000605990"/>
    </source>
</evidence>
<dbReference type="EMBL" id="JACRUN010000016">
    <property type="protein sequence ID" value="MBC5836232.1"/>
    <property type="molecule type" value="Genomic_DNA"/>
</dbReference>
<evidence type="ECO:0000313" key="2">
    <source>
        <dbReference type="EMBL" id="MBC5836232.1"/>
    </source>
</evidence>
<dbReference type="InterPro" id="IPR051531">
    <property type="entry name" value="N-acetyltransferase"/>
</dbReference>
<name>A0ABR7J2P4_9FLAO</name>
<dbReference type="Gene3D" id="3.40.630.30">
    <property type="match status" value="1"/>
</dbReference>
<dbReference type="SUPFAM" id="SSF55729">
    <property type="entry name" value="Acyl-CoA N-acyltransferases (Nat)"/>
    <property type="match status" value="1"/>
</dbReference>
<organism evidence="2 3">
    <name type="scientific">Flavobacterium bernardetii</name>
    <dbReference type="NCBI Taxonomy" id="2813823"/>
    <lineage>
        <taxon>Bacteria</taxon>
        <taxon>Pseudomonadati</taxon>
        <taxon>Bacteroidota</taxon>
        <taxon>Flavobacteriia</taxon>
        <taxon>Flavobacteriales</taxon>
        <taxon>Flavobacteriaceae</taxon>
        <taxon>Flavobacterium</taxon>
    </lineage>
</organism>
<evidence type="ECO:0000259" key="1">
    <source>
        <dbReference type="PROSITE" id="PS51186"/>
    </source>
</evidence>
<keyword evidence="3" id="KW-1185">Reference proteome</keyword>
<accession>A0ABR7J2P4</accession>
<comment type="caution">
    <text evidence="2">The sequence shown here is derived from an EMBL/GenBank/DDBJ whole genome shotgun (WGS) entry which is preliminary data.</text>
</comment>
<dbReference type="PANTHER" id="PTHR43792:SF16">
    <property type="entry name" value="N-ACETYLTRANSFERASE DOMAIN-CONTAINING PROTEIN"/>
    <property type="match status" value="1"/>
</dbReference>
<dbReference type="Proteomes" id="UP000605990">
    <property type="component" value="Unassembled WGS sequence"/>
</dbReference>
<dbReference type="InterPro" id="IPR016181">
    <property type="entry name" value="Acyl_CoA_acyltransferase"/>
</dbReference>
<sequence>MNIKIETERLILREFIESDEDGIFELDSNPAVHTYLGNKPITEIEEARKYIEILNQQYLENGIGRWAVIDKFSNEFIGWSGIKLINEPMNNHNNFYEIGYRLIEKHWGKGIATETTIALLDYAFENLKTEKVYAICDIGNLGSKNVLLKTGLKLIETFDYNGTEHNWFEISKNEWIELKQKKLLN</sequence>
<dbReference type="InterPro" id="IPR000182">
    <property type="entry name" value="GNAT_dom"/>
</dbReference>
<dbReference type="RefSeq" id="WP_166131743.1">
    <property type="nucleotide sequence ID" value="NZ_JAANOQ010000015.1"/>
</dbReference>
<protein>
    <submittedName>
        <fullName evidence="2">GNAT family N-acetyltransferase</fullName>
    </submittedName>
</protein>
<reference evidence="2 3" key="1">
    <citation type="submission" date="2020-08" db="EMBL/GenBank/DDBJ databases">
        <title>Description of novel Flavobacterium F-408 isolate.</title>
        <authorList>
            <person name="Saticioglu I.B."/>
            <person name="Duman M."/>
            <person name="Altun S."/>
        </authorList>
    </citation>
    <scope>NUCLEOTIDE SEQUENCE [LARGE SCALE GENOMIC DNA]</scope>
    <source>
        <strain evidence="2 3">F-408</strain>
    </source>
</reference>
<feature type="domain" description="N-acetyltransferase" evidence="1">
    <location>
        <begin position="10"/>
        <end position="177"/>
    </location>
</feature>
<proteinExistence type="predicted"/>
<dbReference type="Pfam" id="PF13302">
    <property type="entry name" value="Acetyltransf_3"/>
    <property type="match status" value="1"/>
</dbReference>
<gene>
    <name evidence="2" type="ORF">H8R27_15180</name>
</gene>
<dbReference type="PROSITE" id="PS51186">
    <property type="entry name" value="GNAT"/>
    <property type="match status" value="1"/>
</dbReference>